<feature type="chain" id="PRO_5020845879" evidence="5">
    <location>
        <begin position="26"/>
        <end position="279"/>
    </location>
</feature>
<evidence type="ECO:0000256" key="5">
    <source>
        <dbReference type="SAM" id="SignalP"/>
    </source>
</evidence>
<organism evidence="7 8">
    <name type="scientific">Periweissella cryptocerci</name>
    <dbReference type="NCBI Taxonomy" id="2506420"/>
    <lineage>
        <taxon>Bacteria</taxon>
        <taxon>Bacillati</taxon>
        <taxon>Bacillota</taxon>
        <taxon>Bacilli</taxon>
        <taxon>Lactobacillales</taxon>
        <taxon>Lactobacillaceae</taxon>
        <taxon>Periweissella</taxon>
    </lineage>
</organism>
<evidence type="ECO:0000313" key="7">
    <source>
        <dbReference type="EMBL" id="QBO35647.1"/>
    </source>
</evidence>
<dbReference type="AlphaFoldDB" id="A0A4P6YSN9"/>
<keyword evidence="5" id="KW-0732">Signal</keyword>
<dbReference type="EMBL" id="CP037940">
    <property type="protein sequence ID" value="QBO35647.1"/>
    <property type="molecule type" value="Genomic_DNA"/>
</dbReference>
<dbReference type="InterPro" id="IPR051202">
    <property type="entry name" value="Peptidase_C40"/>
</dbReference>
<dbReference type="Gene3D" id="3.90.1720.10">
    <property type="entry name" value="endopeptidase domain like (from Nostoc punctiforme)"/>
    <property type="match status" value="1"/>
</dbReference>
<dbReference type="GO" id="GO:0006508">
    <property type="term" value="P:proteolysis"/>
    <property type="evidence" value="ECO:0007669"/>
    <property type="project" value="UniProtKB-KW"/>
</dbReference>
<evidence type="ECO:0000313" key="8">
    <source>
        <dbReference type="Proteomes" id="UP000292886"/>
    </source>
</evidence>
<dbReference type="RefSeq" id="WP_133362726.1">
    <property type="nucleotide sequence ID" value="NZ_CP037940.1"/>
</dbReference>
<protein>
    <submittedName>
        <fullName evidence="7">Peptidoglycan endopeptidase</fullName>
    </submittedName>
</protein>
<dbReference type="KEGG" id="wei:EQG49_03820"/>
<sequence length="279" mass="29984">MMKKLFVTFATLALTLTIGTALAFADDLVQGDGIVNTVTDTPAVDAATVKYAGKYTGKKQDVTGYTATVKKNGDLFKVSGNKKKSATFTRQLRMNSLKGQTLTVTKKVAAVVNGKKTTIYWVQAGTIQGWTKKANLKFKSTSKLNGASIVKYAKQFKGVPYVWGGTTPRGFDCSGYVQYVYKHVYHVNVGRTSRDQAALVNSAKGTKVSANNAKAGDILVWTRGGASTAYHAALASGNKKFMQAVQPGTGLNINSSYANGHFKPSYAIRVNLNKLPKTN</sequence>
<keyword evidence="3" id="KW-0378">Hydrolase</keyword>
<dbReference type="InterPro" id="IPR038765">
    <property type="entry name" value="Papain-like_cys_pep_sf"/>
</dbReference>
<dbReference type="GO" id="GO:0008234">
    <property type="term" value="F:cysteine-type peptidase activity"/>
    <property type="evidence" value="ECO:0007669"/>
    <property type="project" value="UniProtKB-KW"/>
</dbReference>
<dbReference type="PROSITE" id="PS51935">
    <property type="entry name" value="NLPC_P60"/>
    <property type="match status" value="1"/>
</dbReference>
<feature type="domain" description="NlpC/P60" evidence="6">
    <location>
        <begin position="143"/>
        <end position="273"/>
    </location>
</feature>
<keyword evidence="4" id="KW-0788">Thiol protease</keyword>
<dbReference type="SUPFAM" id="SSF54001">
    <property type="entry name" value="Cysteine proteinases"/>
    <property type="match status" value="1"/>
</dbReference>
<accession>A0A4P6YSN9</accession>
<evidence type="ECO:0000256" key="1">
    <source>
        <dbReference type="ARBA" id="ARBA00007074"/>
    </source>
</evidence>
<evidence type="ECO:0000256" key="3">
    <source>
        <dbReference type="ARBA" id="ARBA00022801"/>
    </source>
</evidence>
<feature type="signal peptide" evidence="5">
    <location>
        <begin position="1"/>
        <end position="25"/>
    </location>
</feature>
<dbReference type="Proteomes" id="UP000292886">
    <property type="component" value="Chromosome"/>
</dbReference>
<gene>
    <name evidence="7" type="ORF">EQG49_03820</name>
</gene>
<reference evidence="8" key="1">
    <citation type="submission" date="2019-03" db="EMBL/GenBank/DDBJ databases">
        <title>Weissella sp. 26KH-42 Genome sequencing.</title>
        <authorList>
            <person name="Heo J."/>
            <person name="Kim S.-J."/>
            <person name="Kim J.-S."/>
            <person name="Hong S.-B."/>
            <person name="Kwon S.-W."/>
        </authorList>
    </citation>
    <scope>NUCLEOTIDE SEQUENCE [LARGE SCALE GENOMIC DNA]</scope>
    <source>
        <strain evidence="8">26KH-42</strain>
    </source>
</reference>
<keyword evidence="2" id="KW-0645">Protease</keyword>
<evidence type="ECO:0000259" key="6">
    <source>
        <dbReference type="PROSITE" id="PS51935"/>
    </source>
</evidence>
<evidence type="ECO:0000256" key="2">
    <source>
        <dbReference type="ARBA" id="ARBA00022670"/>
    </source>
</evidence>
<keyword evidence="8" id="KW-1185">Reference proteome</keyword>
<proteinExistence type="inferred from homology"/>
<dbReference type="PANTHER" id="PTHR47053">
    <property type="entry name" value="MUREIN DD-ENDOPEPTIDASE MEPH-RELATED"/>
    <property type="match status" value="1"/>
</dbReference>
<dbReference type="Pfam" id="PF00877">
    <property type="entry name" value="NLPC_P60"/>
    <property type="match status" value="1"/>
</dbReference>
<comment type="similarity">
    <text evidence="1">Belongs to the peptidase C40 family.</text>
</comment>
<dbReference type="OrthoDB" id="1654978at2"/>
<name>A0A4P6YSN9_9LACO</name>
<dbReference type="InterPro" id="IPR000064">
    <property type="entry name" value="NLP_P60_dom"/>
</dbReference>
<evidence type="ECO:0000256" key="4">
    <source>
        <dbReference type="ARBA" id="ARBA00022807"/>
    </source>
</evidence>
<dbReference type="PANTHER" id="PTHR47053:SF1">
    <property type="entry name" value="MUREIN DD-ENDOPEPTIDASE MEPH-RELATED"/>
    <property type="match status" value="1"/>
</dbReference>